<dbReference type="Gene3D" id="3.40.50.720">
    <property type="entry name" value="NAD(P)-binding Rossmann-like Domain"/>
    <property type="match status" value="1"/>
</dbReference>
<evidence type="ECO:0000256" key="8">
    <source>
        <dbReference type="PIRNR" id="PIRNR000094"/>
    </source>
</evidence>
<evidence type="ECO:0000256" key="5">
    <source>
        <dbReference type="ARBA" id="ARBA00023002"/>
    </source>
</evidence>
<dbReference type="Gene3D" id="1.10.8.400">
    <property type="entry name" value="Enoyl acyl carrier protein reductase"/>
    <property type="match status" value="1"/>
</dbReference>
<dbReference type="InterPro" id="IPR014358">
    <property type="entry name" value="Enoyl-ACP_Rdtase_NADH"/>
</dbReference>
<protein>
    <recommendedName>
        <fullName evidence="8">Enoyl-[acyl-carrier-protein] reductase [NADH]</fullName>
        <ecNumber evidence="8">1.3.1.9</ecNumber>
    </recommendedName>
</protein>
<keyword evidence="7 8" id="KW-0275">Fatty acid biosynthesis</keyword>
<keyword evidence="5 8" id="KW-0560">Oxidoreductase</keyword>
<comment type="pathway">
    <text evidence="1">Lipid metabolism; fatty acid biosynthesis.</text>
</comment>
<organism evidence="9 10">
    <name type="scientific">Dentiradicibacter hellwigii</name>
    <dbReference type="NCBI Taxonomy" id="3149053"/>
    <lineage>
        <taxon>Bacteria</taxon>
        <taxon>Pseudomonadati</taxon>
        <taxon>Pseudomonadota</taxon>
        <taxon>Betaproteobacteria</taxon>
        <taxon>Rhodocyclales</taxon>
        <taxon>Rhodocyclaceae</taxon>
        <taxon>Dentiradicibacter</taxon>
    </lineage>
</organism>
<dbReference type="InterPro" id="IPR002347">
    <property type="entry name" value="SDR_fam"/>
</dbReference>
<dbReference type="InterPro" id="IPR036291">
    <property type="entry name" value="NAD(P)-bd_dom_sf"/>
</dbReference>
<keyword evidence="10" id="KW-1185">Reference proteome</keyword>
<dbReference type="PIRSF" id="PIRSF000094">
    <property type="entry name" value="Enoyl-ACP_rdct"/>
    <property type="match status" value="1"/>
</dbReference>
<comment type="catalytic activity">
    <reaction evidence="8">
        <text>a 2,3-saturated acyl-[ACP] + NAD(+) = a (2E)-enoyl-[ACP] + NADH + H(+)</text>
        <dbReference type="Rhea" id="RHEA:10240"/>
        <dbReference type="Rhea" id="RHEA-COMP:9925"/>
        <dbReference type="Rhea" id="RHEA-COMP:9926"/>
        <dbReference type="ChEBI" id="CHEBI:15378"/>
        <dbReference type="ChEBI" id="CHEBI:57540"/>
        <dbReference type="ChEBI" id="CHEBI:57945"/>
        <dbReference type="ChEBI" id="CHEBI:78784"/>
        <dbReference type="ChEBI" id="CHEBI:78785"/>
        <dbReference type="EC" id="1.3.1.9"/>
    </reaction>
</comment>
<keyword evidence="3 8" id="KW-0444">Lipid biosynthesis</keyword>
<evidence type="ECO:0000256" key="2">
    <source>
        <dbReference type="ARBA" id="ARBA00009233"/>
    </source>
</evidence>
<dbReference type="PANTHER" id="PTHR43159:SF2">
    <property type="entry name" value="ENOYL-[ACYL-CARRIER-PROTEIN] REDUCTASE [NADH], CHLOROPLASTIC"/>
    <property type="match status" value="1"/>
</dbReference>
<proteinExistence type="inferred from homology"/>
<dbReference type="EMBL" id="JBEUWX010000002">
    <property type="protein sequence ID" value="MFA9950276.1"/>
    <property type="molecule type" value="Genomic_DNA"/>
</dbReference>
<evidence type="ECO:0000256" key="3">
    <source>
        <dbReference type="ARBA" id="ARBA00022516"/>
    </source>
</evidence>
<keyword evidence="8" id="KW-0520">NAD</keyword>
<dbReference type="Proteomes" id="UP001574673">
    <property type="component" value="Unassembled WGS sequence"/>
</dbReference>
<comment type="caution">
    <text evidence="9">The sequence shown here is derived from an EMBL/GenBank/DDBJ whole genome shotgun (WGS) entry which is preliminary data.</text>
</comment>
<evidence type="ECO:0000313" key="10">
    <source>
        <dbReference type="Proteomes" id="UP001574673"/>
    </source>
</evidence>
<keyword evidence="6" id="KW-0443">Lipid metabolism</keyword>
<dbReference type="SUPFAM" id="SSF51735">
    <property type="entry name" value="NAD(P)-binding Rossmann-fold domains"/>
    <property type="match status" value="1"/>
</dbReference>
<dbReference type="EC" id="1.3.1.9" evidence="8"/>
<name>A0ABV4UF97_9RHOO</name>
<reference evidence="10" key="1">
    <citation type="submission" date="2024-06" db="EMBL/GenBank/DDBJ databases">
        <title>Radixoralia hellwigii gen. nov., sp nov., isolated from a root canal in the human oral cavity.</title>
        <authorList>
            <person name="Bartsch S."/>
            <person name="Wittmer A."/>
            <person name="Schulz A.-K."/>
            <person name="Neumann-Schaal M."/>
            <person name="Wolf J."/>
            <person name="Gronow S."/>
            <person name="Tennert C."/>
            <person name="Haecker G."/>
            <person name="Cieplik F."/>
            <person name="Al-Ahmad A."/>
        </authorList>
    </citation>
    <scope>NUCLEOTIDE SEQUENCE [LARGE SCALE GENOMIC DNA]</scope>
    <source>
        <strain evidence="10">Wk13</strain>
    </source>
</reference>
<evidence type="ECO:0000256" key="7">
    <source>
        <dbReference type="ARBA" id="ARBA00023160"/>
    </source>
</evidence>
<evidence type="ECO:0000256" key="4">
    <source>
        <dbReference type="ARBA" id="ARBA00022832"/>
    </source>
</evidence>
<keyword evidence="4" id="KW-0276">Fatty acid metabolism</keyword>
<dbReference type="NCBIfam" id="NF005422">
    <property type="entry name" value="PRK06997.1"/>
    <property type="match status" value="1"/>
</dbReference>
<dbReference type="Pfam" id="PF13561">
    <property type="entry name" value="adh_short_C2"/>
    <property type="match status" value="1"/>
</dbReference>
<dbReference type="PANTHER" id="PTHR43159">
    <property type="entry name" value="ENOYL-[ACYL-CARRIER-PROTEIN] REDUCTASE"/>
    <property type="match status" value="1"/>
</dbReference>
<evidence type="ECO:0000256" key="6">
    <source>
        <dbReference type="ARBA" id="ARBA00023098"/>
    </source>
</evidence>
<evidence type="ECO:0000313" key="9">
    <source>
        <dbReference type="EMBL" id="MFA9950276.1"/>
    </source>
</evidence>
<dbReference type="RefSeq" id="WP_418891342.1">
    <property type="nucleotide sequence ID" value="NZ_JBEUWX010000002.1"/>
</dbReference>
<dbReference type="PRINTS" id="PR00081">
    <property type="entry name" value="GDHRDH"/>
</dbReference>
<dbReference type="CDD" id="cd05372">
    <property type="entry name" value="ENR_SDR"/>
    <property type="match status" value="1"/>
</dbReference>
<accession>A0ABV4UF97</accession>
<gene>
    <name evidence="9" type="primary">fabI</name>
    <name evidence="9" type="ORF">ABCS64_08080</name>
</gene>
<evidence type="ECO:0000256" key="1">
    <source>
        <dbReference type="ARBA" id="ARBA00005194"/>
    </source>
</evidence>
<comment type="similarity">
    <text evidence="2 8">Belongs to the short-chain dehydrogenases/reductases (SDR) family. FabI subfamily.</text>
</comment>
<sequence length="266" mass="28389">MGFLADKRILICGLLSKHSIAYGIAKACHREGARLAFTYQNERFQDRLTKFAAEFDSTLVFPCDVAEDAQIDGLFAELGKHWDGLDGLVHSVAYAPGEAIEGDFLDGLSREAFRIAHDVSSYSYPALAKAARPMLLKGNHPSLLAMTYLGAERTMPNYNTMGLAKASLEAATRYLAFCLGPQGIRANAISAGPIKTLAASGIGNFGKLLSYNAQHAPLRRNVTIEEVGNAAAFLLSDLSSAITGEILYVDGGINTTALGNQDALSA</sequence>